<dbReference type="OrthoDB" id="6428749at2759"/>
<dbReference type="Proteomes" id="UP000078397">
    <property type="component" value="Unassembled WGS sequence"/>
</dbReference>
<evidence type="ECO:0000313" key="3">
    <source>
        <dbReference type="EMBL" id="OAQ68971.2"/>
    </source>
</evidence>
<dbReference type="Pfam" id="PF01425">
    <property type="entry name" value="Amidase"/>
    <property type="match status" value="1"/>
</dbReference>
<evidence type="ECO:0000259" key="2">
    <source>
        <dbReference type="Pfam" id="PF01425"/>
    </source>
</evidence>
<comment type="caution">
    <text evidence="3">The sequence shown here is derived from an EMBL/GenBank/DDBJ whole genome shotgun (WGS) entry which is preliminary data.</text>
</comment>
<gene>
    <name evidence="3" type="ORF">VFPPC_05117</name>
</gene>
<reference evidence="3 4" key="1">
    <citation type="journal article" date="2016" name="PLoS Pathog.">
        <title>Biosynthesis of antibiotic leucinostatins in bio-control fungus Purpureocillium lilacinum and their inhibition on phytophthora revealed by genome mining.</title>
        <authorList>
            <person name="Wang G."/>
            <person name="Liu Z."/>
            <person name="Lin R."/>
            <person name="Li E."/>
            <person name="Mao Z."/>
            <person name="Ling J."/>
            <person name="Yang Y."/>
            <person name="Yin W.B."/>
            <person name="Xie B."/>
        </authorList>
    </citation>
    <scope>NUCLEOTIDE SEQUENCE [LARGE SCALE GENOMIC DNA]</scope>
    <source>
        <strain evidence="3">170</strain>
    </source>
</reference>
<dbReference type="InterPro" id="IPR000120">
    <property type="entry name" value="Amidase"/>
</dbReference>
<evidence type="ECO:0000256" key="1">
    <source>
        <dbReference type="SAM" id="MobiDB-lite"/>
    </source>
</evidence>
<organism evidence="3 4">
    <name type="scientific">Pochonia chlamydosporia 170</name>
    <dbReference type="NCBI Taxonomy" id="1380566"/>
    <lineage>
        <taxon>Eukaryota</taxon>
        <taxon>Fungi</taxon>
        <taxon>Dikarya</taxon>
        <taxon>Ascomycota</taxon>
        <taxon>Pezizomycotina</taxon>
        <taxon>Sordariomycetes</taxon>
        <taxon>Hypocreomycetidae</taxon>
        <taxon>Hypocreales</taxon>
        <taxon>Clavicipitaceae</taxon>
        <taxon>Pochonia</taxon>
    </lineage>
</organism>
<name>A0A179FV30_METCM</name>
<dbReference type="GO" id="GO:0003824">
    <property type="term" value="F:catalytic activity"/>
    <property type="evidence" value="ECO:0007669"/>
    <property type="project" value="InterPro"/>
</dbReference>
<dbReference type="AlphaFoldDB" id="A0A179FV30"/>
<dbReference type="RefSeq" id="XP_022284519.1">
    <property type="nucleotide sequence ID" value="XM_022428437.1"/>
</dbReference>
<feature type="compositionally biased region" description="Polar residues" evidence="1">
    <location>
        <begin position="133"/>
        <end position="142"/>
    </location>
</feature>
<dbReference type="GeneID" id="28848354"/>
<dbReference type="Gene3D" id="3.90.1300.10">
    <property type="entry name" value="Amidase signature (AS) domain"/>
    <property type="match status" value="1"/>
</dbReference>
<keyword evidence="4" id="KW-1185">Reference proteome</keyword>
<dbReference type="PANTHER" id="PTHR11895:SF7">
    <property type="entry name" value="GLUTAMYL-TRNA(GLN) AMIDOTRANSFERASE SUBUNIT A, MITOCHONDRIAL"/>
    <property type="match status" value="1"/>
</dbReference>
<evidence type="ECO:0000313" key="4">
    <source>
        <dbReference type="Proteomes" id="UP000078397"/>
    </source>
</evidence>
<dbReference type="SUPFAM" id="SSF75304">
    <property type="entry name" value="Amidase signature (AS) enzymes"/>
    <property type="match status" value="1"/>
</dbReference>
<dbReference type="KEGG" id="pchm:VFPPC_05117"/>
<dbReference type="InterPro" id="IPR023631">
    <property type="entry name" value="Amidase_dom"/>
</dbReference>
<dbReference type="EMBL" id="LSBJ02000003">
    <property type="protein sequence ID" value="OAQ68971.2"/>
    <property type="molecule type" value="Genomic_DNA"/>
</dbReference>
<proteinExistence type="predicted"/>
<feature type="domain" description="Amidase" evidence="2">
    <location>
        <begin position="30"/>
        <end position="441"/>
    </location>
</feature>
<feature type="region of interest" description="Disordered" evidence="1">
    <location>
        <begin position="129"/>
        <end position="154"/>
    </location>
</feature>
<protein>
    <submittedName>
        <fullName evidence="3">Amidase</fullName>
    </submittedName>
</protein>
<dbReference type="PANTHER" id="PTHR11895">
    <property type="entry name" value="TRANSAMIDASE"/>
    <property type="match status" value="1"/>
</dbReference>
<accession>A0A179FV30</accession>
<sequence>MQAPRTLYALTVTQVLDLLKNNTITVEEYARSLLDRFEEKDSTVKAWAYLDQELVLSQARALDQMPNDQRGPLHGVAVGIKDVINTKDMPTQFGSPLYQGHQPGFDSSAVAILRAAGALIFGKTTTTEFTATNSGPDTTNPHDPNRTPGGSSCGSAAAVAGLQVPLSLGAQTGGSIIRPALFTGIFAMKPIYNAISPEGQKTFSATFDTFGFFARSIEDLQLVADTFALKDDVPPRDISLKEASVALIKTPMWARAGPGTVCAMERAVTILKNSGVMVEEVPFPTEVCDSEALRQMQNVIISGEAQVAFLREYRLDRTKLDPEICRPVENNSNYTHKERLQALDRYASLRPIIDKVAAKYSAIITPSAIDEAPLGLNDMGSPVFNTLWTASSSFCSICSFLANQVQGFHMPVINIPAFTGAHGMPIGISIVAGRFCDQHLLRISKVLSEPLMAEGGWKVMA</sequence>
<dbReference type="STRING" id="1380566.A0A179FV30"/>
<dbReference type="InterPro" id="IPR036928">
    <property type="entry name" value="AS_sf"/>
</dbReference>